<name>X1E193_9ZZZZ</name>
<reference evidence="2" key="1">
    <citation type="journal article" date="2014" name="Front. Microbiol.">
        <title>High frequency of phylogenetically diverse reductive dehalogenase-homologous genes in deep subseafloor sedimentary metagenomes.</title>
        <authorList>
            <person name="Kawai M."/>
            <person name="Futagami T."/>
            <person name="Toyoda A."/>
            <person name="Takaki Y."/>
            <person name="Nishi S."/>
            <person name="Hori S."/>
            <person name="Arai W."/>
            <person name="Tsubouchi T."/>
            <person name="Morono Y."/>
            <person name="Uchiyama I."/>
            <person name="Ito T."/>
            <person name="Fujiyama A."/>
            <person name="Inagaki F."/>
            <person name="Takami H."/>
        </authorList>
    </citation>
    <scope>NUCLEOTIDE SEQUENCE</scope>
    <source>
        <strain evidence="2">Expedition CK06-06</strain>
    </source>
</reference>
<dbReference type="PANTHER" id="PTHR42795">
    <property type="entry name" value="ALANINE DEHYDROGENASE"/>
    <property type="match status" value="1"/>
</dbReference>
<dbReference type="SUPFAM" id="SSF51735">
    <property type="entry name" value="NAD(P)-binding Rossmann-fold domains"/>
    <property type="match status" value="1"/>
</dbReference>
<organism evidence="2">
    <name type="scientific">marine sediment metagenome</name>
    <dbReference type="NCBI Taxonomy" id="412755"/>
    <lineage>
        <taxon>unclassified sequences</taxon>
        <taxon>metagenomes</taxon>
        <taxon>ecological metagenomes</taxon>
    </lineage>
</organism>
<dbReference type="GO" id="GO:0000286">
    <property type="term" value="F:alanine dehydrogenase activity"/>
    <property type="evidence" value="ECO:0007669"/>
    <property type="project" value="TreeGrafter"/>
</dbReference>
<proteinExistence type="predicted"/>
<sequence>LLTPMSEVAGKMAIQEGAKYLEKTYGGNGTLLSGVPGVDPGIVLIIGGGIVGTNAAKIACGLGAKVYLLDTNLERLRYLSDIMPPNCFLLMSSPATLRRLLKDADLVVGAVPLSHKQWQ</sequence>
<protein>
    <recommendedName>
        <fullName evidence="1">Alanine dehydrogenase/pyridine nucleotide transhydrogenase NAD(H)-binding domain-containing protein</fullName>
    </recommendedName>
</protein>
<dbReference type="Gene3D" id="3.40.50.720">
    <property type="entry name" value="NAD(P)-binding Rossmann-like Domain"/>
    <property type="match status" value="1"/>
</dbReference>
<accession>X1E193</accession>
<evidence type="ECO:0000259" key="1">
    <source>
        <dbReference type="SMART" id="SM01002"/>
    </source>
</evidence>
<evidence type="ECO:0000313" key="2">
    <source>
        <dbReference type="EMBL" id="GAH10934.1"/>
    </source>
</evidence>
<dbReference type="SMART" id="SM01002">
    <property type="entry name" value="AlaDh_PNT_C"/>
    <property type="match status" value="1"/>
</dbReference>
<dbReference type="InterPro" id="IPR036291">
    <property type="entry name" value="NAD(P)-bd_dom_sf"/>
</dbReference>
<feature type="domain" description="Alanine dehydrogenase/pyridine nucleotide transhydrogenase NAD(H)-binding" evidence="1">
    <location>
        <begin position="21"/>
        <end position="118"/>
    </location>
</feature>
<dbReference type="AlphaFoldDB" id="X1E193"/>
<dbReference type="EMBL" id="BART01039129">
    <property type="protein sequence ID" value="GAH10934.1"/>
    <property type="molecule type" value="Genomic_DNA"/>
</dbReference>
<dbReference type="InterPro" id="IPR008143">
    <property type="entry name" value="Ala_DH/PNT_CS2"/>
</dbReference>
<dbReference type="GO" id="GO:0006524">
    <property type="term" value="P:alanine catabolic process"/>
    <property type="evidence" value="ECO:0007669"/>
    <property type="project" value="TreeGrafter"/>
</dbReference>
<comment type="caution">
    <text evidence="2">The sequence shown here is derived from an EMBL/GenBank/DDBJ whole genome shotgun (WGS) entry which is preliminary data.</text>
</comment>
<dbReference type="PANTHER" id="PTHR42795:SF1">
    <property type="entry name" value="ALANINE DEHYDROGENASE"/>
    <property type="match status" value="1"/>
</dbReference>
<feature type="non-terminal residue" evidence="2">
    <location>
        <position position="1"/>
    </location>
</feature>
<dbReference type="GO" id="GO:0005886">
    <property type="term" value="C:plasma membrane"/>
    <property type="evidence" value="ECO:0007669"/>
    <property type="project" value="TreeGrafter"/>
</dbReference>
<dbReference type="InterPro" id="IPR007698">
    <property type="entry name" value="AlaDH/PNT_NAD(H)-bd"/>
</dbReference>
<dbReference type="Pfam" id="PF01262">
    <property type="entry name" value="AlaDh_PNT_C"/>
    <property type="match status" value="1"/>
</dbReference>
<dbReference type="PROSITE" id="PS00837">
    <property type="entry name" value="ALADH_PNT_2"/>
    <property type="match status" value="1"/>
</dbReference>
<gene>
    <name evidence="2" type="ORF">S01H4_64492</name>
</gene>